<proteinExistence type="predicted"/>
<sequence length="301" mass="34756">MHMLKKFWSVLTAIPIYLLLALKMPKWFICAINKIRRGFLWKGSKDVNGGCCLVASLAWEKIMRLIDLGGLGILNLEVMGWALQMLWLCGNDTLFRSSRWLLGKSIEELAPNVFRTVTYLELWDAISDVHLSSSADIHRWKFESSGFFSSRSAYKAFFVGAIKFEPWKRLWKSWAPNKCMIFLWLAVRNRCWTVDRLQKRELPHPDYCLLCDQEEKNIQHVLTSCVFARKSWRKVQKHSKKEFNSLVILGAWFLWKHRNSCVFAGSAPNIQIAIQAFKDEANLWIAGGAKGVAGLQLVRIS</sequence>
<dbReference type="Pfam" id="PF13966">
    <property type="entry name" value="zf-RVT"/>
    <property type="match status" value="1"/>
</dbReference>
<dbReference type="InterPro" id="IPR026960">
    <property type="entry name" value="RVT-Znf"/>
</dbReference>
<reference evidence="2" key="1">
    <citation type="submission" date="2020-05" db="EMBL/GenBank/DDBJ databases">
        <title>WGS assembly of Panicum virgatum.</title>
        <authorList>
            <person name="Lovell J.T."/>
            <person name="Jenkins J."/>
            <person name="Shu S."/>
            <person name="Juenger T.E."/>
            <person name="Schmutz J."/>
        </authorList>
    </citation>
    <scope>NUCLEOTIDE SEQUENCE</scope>
    <source>
        <strain evidence="2">AP13</strain>
    </source>
</reference>
<dbReference type="PANTHER" id="PTHR33116:SF78">
    <property type="entry name" value="OS12G0587133 PROTEIN"/>
    <property type="match status" value="1"/>
</dbReference>
<dbReference type="AlphaFoldDB" id="A0A8T0TZQ8"/>
<evidence type="ECO:0000313" key="2">
    <source>
        <dbReference type="EMBL" id="KAG2614104.1"/>
    </source>
</evidence>
<name>A0A8T0TZQ8_PANVG</name>
<gene>
    <name evidence="2" type="ORF">PVAP13_4KG378802</name>
</gene>
<organism evidence="2 3">
    <name type="scientific">Panicum virgatum</name>
    <name type="common">Blackwell switchgrass</name>
    <dbReference type="NCBI Taxonomy" id="38727"/>
    <lineage>
        <taxon>Eukaryota</taxon>
        <taxon>Viridiplantae</taxon>
        <taxon>Streptophyta</taxon>
        <taxon>Embryophyta</taxon>
        <taxon>Tracheophyta</taxon>
        <taxon>Spermatophyta</taxon>
        <taxon>Magnoliopsida</taxon>
        <taxon>Liliopsida</taxon>
        <taxon>Poales</taxon>
        <taxon>Poaceae</taxon>
        <taxon>PACMAD clade</taxon>
        <taxon>Panicoideae</taxon>
        <taxon>Panicodae</taxon>
        <taxon>Paniceae</taxon>
        <taxon>Panicinae</taxon>
        <taxon>Panicum</taxon>
        <taxon>Panicum sect. Hiantes</taxon>
    </lineage>
</organism>
<feature type="domain" description="Reverse transcriptase zinc-binding" evidence="1">
    <location>
        <begin position="148"/>
        <end position="232"/>
    </location>
</feature>
<dbReference type="Proteomes" id="UP000823388">
    <property type="component" value="Chromosome 4K"/>
</dbReference>
<dbReference type="PANTHER" id="PTHR33116">
    <property type="entry name" value="REVERSE TRANSCRIPTASE ZINC-BINDING DOMAIN-CONTAINING PROTEIN-RELATED-RELATED"/>
    <property type="match status" value="1"/>
</dbReference>
<keyword evidence="3" id="KW-1185">Reference proteome</keyword>
<evidence type="ECO:0000259" key="1">
    <source>
        <dbReference type="Pfam" id="PF13966"/>
    </source>
</evidence>
<accession>A0A8T0TZQ8</accession>
<dbReference type="EMBL" id="CM029043">
    <property type="protein sequence ID" value="KAG2614104.1"/>
    <property type="molecule type" value="Genomic_DNA"/>
</dbReference>
<protein>
    <recommendedName>
        <fullName evidence="1">Reverse transcriptase zinc-binding domain-containing protein</fullName>
    </recommendedName>
</protein>
<evidence type="ECO:0000313" key="3">
    <source>
        <dbReference type="Proteomes" id="UP000823388"/>
    </source>
</evidence>
<comment type="caution">
    <text evidence="2">The sequence shown here is derived from an EMBL/GenBank/DDBJ whole genome shotgun (WGS) entry which is preliminary data.</text>
</comment>